<dbReference type="GO" id="GO:0008703">
    <property type="term" value="F:5-amino-6-(5-phosphoribosylamino)uracil reductase activity"/>
    <property type="evidence" value="ECO:0007669"/>
    <property type="project" value="InterPro"/>
</dbReference>
<feature type="domain" description="Bacterial bifunctional deaminase-reductase C-terminal" evidence="1">
    <location>
        <begin position="3"/>
        <end position="180"/>
    </location>
</feature>
<dbReference type="Proteomes" id="UP000572051">
    <property type="component" value="Unassembled WGS sequence"/>
</dbReference>
<name>A0A7Z0JCP2_9ACTN</name>
<protein>
    <submittedName>
        <fullName evidence="2">Dihydrofolate reductase</fullName>
    </submittedName>
</protein>
<dbReference type="PANTHER" id="PTHR38011">
    <property type="entry name" value="DIHYDROFOLATE REDUCTASE FAMILY PROTEIN (AFU_ORTHOLOGUE AFUA_8G06820)"/>
    <property type="match status" value="1"/>
</dbReference>
<dbReference type="Pfam" id="PF01872">
    <property type="entry name" value="RibD_C"/>
    <property type="match status" value="1"/>
</dbReference>
<dbReference type="InterPro" id="IPR024072">
    <property type="entry name" value="DHFR-like_dom_sf"/>
</dbReference>
<dbReference type="AlphaFoldDB" id="A0A7Z0JCP2"/>
<dbReference type="InterPro" id="IPR050765">
    <property type="entry name" value="Riboflavin_Biosynth_HTPR"/>
</dbReference>
<sequence length="195" mass="21349">MRTLTYFVAVSLDGFVCAPDGSFDFLPHSEESAAYHAREYPELIPTHIRSHIGLDGPNRRFDTMLQGRGSYQVALDEGITSPYAHMRQYVLSRTLPKDTDPDVTVVDTDPLALVRSLKREEGGLDLCLVGGPTAAGALLPEIDELMIKRYPVIAGAGKPFFDGAFAPAAFERVRSTVLDSGADYTLFRRTAPRTG</sequence>
<accession>A0A7Z0JCP2</accession>
<evidence type="ECO:0000313" key="3">
    <source>
        <dbReference type="Proteomes" id="UP000572051"/>
    </source>
</evidence>
<evidence type="ECO:0000313" key="2">
    <source>
        <dbReference type="EMBL" id="NYJ37172.1"/>
    </source>
</evidence>
<dbReference type="PANTHER" id="PTHR38011:SF11">
    <property type="entry name" value="2,5-DIAMINO-6-RIBOSYLAMINO-4(3H)-PYRIMIDINONE 5'-PHOSPHATE REDUCTASE"/>
    <property type="match status" value="1"/>
</dbReference>
<comment type="caution">
    <text evidence="2">The sequence shown here is derived from an EMBL/GenBank/DDBJ whole genome shotgun (WGS) entry which is preliminary data.</text>
</comment>
<evidence type="ECO:0000259" key="1">
    <source>
        <dbReference type="Pfam" id="PF01872"/>
    </source>
</evidence>
<dbReference type="EMBL" id="JACCFS010000001">
    <property type="protein sequence ID" value="NYJ37172.1"/>
    <property type="molecule type" value="Genomic_DNA"/>
</dbReference>
<keyword evidence="3" id="KW-1185">Reference proteome</keyword>
<organism evidence="2 3">
    <name type="scientific">Nocardiopsis aegyptia</name>
    <dbReference type="NCBI Taxonomy" id="220378"/>
    <lineage>
        <taxon>Bacteria</taxon>
        <taxon>Bacillati</taxon>
        <taxon>Actinomycetota</taxon>
        <taxon>Actinomycetes</taxon>
        <taxon>Streptosporangiales</taxon>
        <taxon>Nocardiopsidaceae</taxon>
        <taxon>Nocardiopsis</taxon>
    </lineage>
</organism>
<dbReference type="RefSeq" id="WP_179827656.1">
    <property type="nucleotide sequence ID" value="NZ_JACCFS010000001.1"/>
</dbReference>
<proteinExistence type="predicted"/>
<dbReference type="GO" id="GO:0009231">
    <property type="term" value="P:riboflavin biosynthetic process"/>
    <property type="evidence" value="ECO:0007669"/>
    <property type="project" value="InterPro"/>
</dbReference>
<dbReference type="Gene3D" id="3.40.430.10">
    <property type="entry name" value="Dihydrofolate Reductase, subunit A"/>
    <property type="match status" value="1"/>
</dbReference>
<dbReference type="InterPro" id="IPR002734">
    <property type="entry name" value="RibDG_C"/>
</dbReference>
<gene>
    <name evidence="2" type="ORF">HNR10_005053</name>
</gene>
<dbReference type="SUPFAM" id="SSF53597">
    <property type="entry name" value="Dihydrofolate reductase-like"/>
    <property type="match status" value="1"/>
</dbReference>
<reference evidence="2 3" key="1">
    <citation type="submission" date="2020-07" db="EMBL/GenBank/DDBJ databases">
        <title>Sequencing the genomes of 1000 actinobacteria strains.</title>
        <authorList>
            <person name="Klenk H.-P."/>
        </authorList>
    </citation>
    <scope>NUCLEOTIDE SEQUENCE [LARGE SCALE GENOMIC DNA]</scope>
    <source>
        <strain evidence="2 3">DSM 44442</strain>
    </source>
</reference>